<feature type="chain" id="PRO_5005327399" evidence="1">
    <location>
        <begin position="25"/>
        <end position="133"/>
    </location>
</feature>
<name>A0A0K0E3P3_STRER</name>
<dbReference type="WBParaSite" id="SSTP_0000411500.1">
    <property type="protein sequence ID" value="SSTP_0000411500.1"/>
    <property type="gene ID" value="SSTP_0000411500"/>
</dbReference>
<keyword evidence="2" id="KW-1185">Reference proteome</keyword>
<sequence>MVIFYNIKFVVFLLIFGIIAPSPAKCYSSRFFSDDNDDGYKKYLIRYYPSINKLPIPYQYFYGIKSDDNIIAPKFLVKDSEGNDNFEEVPEENYVIQKQFESDTTKRSSMGNKRNNSLKLKLLNQGARGFGKK</sequence>
<evidence type="ECO:0000313" key="4">
    <source>
        <dbReference type="WBParaSite" id="TCONS_00010623.p1"/>
    </source>
</evidence>
<evidence type="ECO:0000313" key="3">
    <source>
        <dbReference type="WBParaSite" id="SSTP_0000411500.1"/>
    </source>
</evidence>
<keyword evidence="1" id="KW-0732">Signal</keyword>
<feature type="signal peptide" evidence="1">
    <location>
        <begin position="1"/>
        <end position="24"/>
    </location>
</feature>
<dbReference type="Proteomes" id="UP000035681">
    <property type="component" value="Unplaced"/>
</dbReference>
<accession>A0A0K0E3P3</accession>
<protein>
    <submittedName>
        <fullName evidence="3 4">Uncharacterized protein</fullName>
    </submittedName>
</protein>
<proteinExistence type="predicted"/>
<evidence type="ECO:0000256" key="1">
    <source>
        <dbReference type="SAM" id="SignalP"/>
    </source>
</evidence>
<evidence type="ECO:0000313" key="2">
    <source>
        <dbReference type="Proteomes" id="UP000035681"/>
    </source>
</evidence>
<dbReference type="WBParaSite" id="TCONS_00010623.p1">
    <property type="protein sequence ID" value="TCONS_00010623.p1"/>
    <property type="gene ID" value="XLOC_003997"/>
</dbReference>
<organism evidence="3">
    <name type="scientific">Strongyloides stercoralis</name>
    <name type="common">Threadworm</name>
    <dbReference type="NCBI Taxonomy" id="6248"/>
    <lineage>
        <taxon>Eukaryota</taxon>
        <taxon>Metazoa</taxon>
        <taxon>Ecdysozoa</taxon>
        <taxon>Nematoda</taxon>
        <taxon>Chromadorea</taxon>
        <taxon>Rhabditida</taxon>
        <taxon>Tylenchina</taxon>
        <taxon>Panagrolaimomorpha</taxon>
        <taxon>Strongyloidoidea</taxon>
        <taxon>Strongyloididae</taxon>
        <taxon>Strongyloides</taxon>
    </lineage>
</organism>
<reference evidence="3" key="1">
    <citation type="submission" date="2015-08" db="UniProtKB">
        <authorList>
            <consortium name="WormBaseParasite"/>
        </authorList>
    </citation>
    <scope>IDENTIFICATION</scope>
</reference>
<dbReference type="AlphaFoldDB" id="A0A0K0E3P3"/>